<dbReference type="GO" id="GO:0043190">
    <property type="term" value="C:ATP-binding cassette (ABC) transporter complex"/>
    <property type="evidence" value="ECO:0007669"/>
    <property type="project" value="InterPro"/>
</dbReference>
<dbReference type="SUPFAM" id="SSF81345">
    <property type="entry name" value="ABC transporter involved in vitamin B12 uptake, BtuC"/>
    <property type="match status" value="1"/>
</dbReference>
<comment type="similarity">
    <text evidence="2 6">Belongs to the ABC-3 integral membrane protein family.</text>
</comment>
<dbReference type="Proteomes" id="UP000297447">
    <property type="component" value="Unassembled WGS sequence"/>
</dbReference>
<keyword evidence="6" id="KW-0813">Transport</keyword>
<feature type="region of interest" description="Disordered" evidence="7">
    <location>
        <begin position="54"/>
        <end position="93"/>
    </location>
</feature>
<evidence type="ECO:0008006" key="11">
    <source>
        <dbReference type="Google" id="ProtNLM"/>
    </source>
</evidence>
<evidence type="ECO:0000256" key="1">
    <source>
        <dbReference type="ARBA" id="ARBA00004141"/>
    </source>
</evidence>
<proteinExistence type="inferred from homology"/>
<evidence type="ECO:0000256" key="6">
    <source>
        <dbReference type="RuleBase" id="RU003943"/>
    </source>
</evidence>
<evidence type="ECO:0000313" key="10">
    <source>
        <dbReference type="Proteomes" id="UP000297447"/>
    </source>
</evidence>
<dbReference type="InterPro" id="IPR001626">
    <property type="entry name" value="ABC_TroCD"/>
</dbReference>
<keyword evidence="10" id="KW-1185">Reference proteome</keyword>
<keyword evidence="3 6" id="KW-0812">Transmembrane</keyword>
<feature type="transmembrane region" description="Helical" evidence="8">
    <location>
        <begin position="6"/>
        <end position="27"/>
    </location>
</feature>
<dbReference type="EMBL" id="SOHE01000060">
    <property type="protein sequence ID" value="TFD47801.1"/>
    <property type="molecule type" value="Genomic_DNA"/>
</dbReference>
<evidence type="ECO:0000313" key="9">
    <source>
        <dbReference type="EMBL" id="TFD47801.1"/>
    </source>
</evidence>
<dbReference type="GO" id="GO:0055085">
    <property type="term" value="P:transmembrane transport"/>
    <property type="evidence" value="ECO:0007669"/>
    <property type="project" value="InterPro"/>
</dbReference>
<sequence>MGYFAQALLAAVTIGALSGLVGTLVVLRRRTFFAQALTHATFPGSAPSWCCAAAPSSPRPSLTRPSRAPSARRCSAGASLSARRSRASRSWAS</sequence>
<dbReference type="InterPro" id="IPR037294">
    <property type="entry name" value="ABC_BtuC-like"/>
</dbReference>
<keyword evidence="5 8" id="KW-0472">Membrane</keyword>
<dbReference type="Pfam" id="PF00950">
    <property type="entry name" value="ABC-3"/>
    <property type="match status" value="1"/>
</dbReference>
<evidence type="ECO:0000256" key="8">
    <source>
        <dbReference type="SAM" id="Phobius"/>
    </source>
</evidence>
<evidence type="ECO:0000256" key="2">
    <source>
        <dbReference type="ARBA" id="ARBA00008034"/>
    </source>
</evidence>
<reference evidence="9 10" key="1">
    <citation type="submission" date="2019-03" db="EMBL/GenBank/DDBJ databases">
        <title>Genomics of glacier-inhabiting Cryobacterium strains.</title>
        <authorList>
            <person name="Liu Q."/>
            <person name="Xin Y.-H."/>
        </authorList>
    </citation>
    <scope>NUCLEOTIDE SEQUENCE [LARGE SCALE GENOMIC DNA]</scope>
    <source>
        <strain evidence="9 10">Hh14</strain>
    </source>
</reference>
<accession>A0A4R8ZWF8</accession>
<name>A0A4R8ZWF8_9MICO</name>
<organism evidence="9 10">
    <name type="scientific">Cryobacterium frigoriphilum</name>
    <dbReference type="NCBI Taxonomy" id="1259150"/>
    <lineage>
        <taxon>Bacteria</taxon>
        <taxon>Bacillati</taxon>
        <taxon>Actinomycetota</taxon>
        <taxon>Actinomycetes</taxon>
        <taxon>Micrococcales</taxon>
        <taxon>Microbacteriaceae</taxon>
        <taxon>Cryobacterium</taxon>
    </lineage>
</organism>
<evidence type="ECO:0000256" key="5">
    <source>
        <dbReference type="ARBA" id="ARBA00023136"/>
    </source>
</evidence>
<keyword evidence="4 8" id="KW-1133">Transmembrane helix</keyword>
<dbReference type="AlphaFoldDB" id="A0A4R8ZWF8"/>
<evidence type="ECO:0000256" key="3">
    <source>
        <dbReference type="ARBA" id="ARBA00022692"/>
    </source>
</evidence>
<comment type="caution">
    <text evidence="9">The sequence shown here is derived from an EMBL/GenBank/DDBJ whole genome shotgun (WGS) entry which is preliminary data.</text>
</comment>
<evidence type="ECO:0000256" key="4">
    <source>
        <dbReference type="ARBA" id="ARBA00022989"/>
    </source>
</evidence>
<gene>
    <name evidence="9" type="ORF">E3T55_14705</name>
</gene>
<evidence type="ECO:0000256" key="7">
    <source>
        <dbReference type="SAM" id="MobiDB-lite"/>
    </source>
</evidence>
<comment type="subcellular location">
    <subcellularLocation>
        <location evidence="6">Cell membrane</location>
        <topology evidence="6">Multi-pass membrane protein</topology>
    </subcellularLocation>
    <subcellularLocation>
        <location evidence="1">Membrane</location>
        <topology evidence="1">Multi-pass membrane protein</topology>
    </subcellularLocation>
</comment>
<protein>
    <recommendedName>
        <fullName evidence="11">Metal ABC transporter permease</fullName>
    </recommendedName>
</protein>